<dbReference type="PROSITE" id="PS51194">
    <property type="entry name" value="HELICASE_CTER"/>
    <property type="match status" value="1"/>
</dbReference>
<sequence>MYFFLTLNKNGDVGYFPAGEKDRLPPGICCLKRPLPLGLIQNAQDWTNKRKKGRFWGSGLKERQCDRVKSELCRLLNGQEWNVPKLSSQEDFVTSDCQLASSIDGRELMFQAFDELVLGRQLSWGELKILARELRCEAEIILAFAHLNVERNMAEWVPAVVPQGKGWQCQRCGERNIKEWPSYYGRAGTCLSCKTLGPSTSLEAFYRDHRPLLKGQENVNFYPHWPLTEAQNLASGQVLAFLNNSAQPKALLWAACGSGKTEVCFPSAARALEEGKSVLFAAPRQDVIHDVAPRLKRDFPGVPIQVLTGSVPIRYQRGNLVLATTHQVLRFWQAFDVIFLDEMDAFPYQGSEALEWGLTHALRPKGKLIYLTATPSLEALKEVRRGNMLLIRLPARHHRYPLPIPVVEKYRNPFDPKSNLLSLNKARFESIRQAGRILVFVPKISWIQPWVNCFRRYFPDWKIEGSYSSDKERFDKISDLRQGKFDLFVSTTILERGITLEGIQVVVLGAEHPIFDERALVQMAGRVGRTRENPSGTIVFMSCSNSTAMKTAIQWIKDQNRLALKQGLIDLRT</sequence>
<dbReference type="EMBL" id="CP003639">
    <property type="protein sequence ID" value="AFM43448.1"/>
    <property type="molecule type" value="Genomic_DNA"/>
</dbReference>
<dbReference type="GO" id="GO:0005524">
    <property type="term" value="F:ATP binding"/>
    <property type="evidence" value="ECO:0007669"/>
    <property type="project" value="UniProtKB-KW"/>
</dbReference>
<dbReference type="GO" id="GO:0006310">
    <property type="term" value="P:DNA recombination"/>
    <property type="evidence" value="ECO:0007669"/>
    <property type="project" value="TreeGrafter"/>
</dbReference>
<dbReference type="GO" id="GO:0006302">
    <property type="term" value="P:double-strand break repair"/>
    <property type="evidence" value="ECO:0007669"/>
    <property type="project" value="TreeGrafter"/>
</dbReference>
<keyword evidence="7" id="KW-1185">Reference proteome</keyword>
<evidence type="ECO:0000259" key="4">
    <source>
        <dbReference type="PROSITE" id="PS51192"/>
    </source>
</evidence>
<evidence type="ECO:0000259" key="5">
    <source>
        <dbReference type="PROSITE" id="PS51194"/>
    </source>
</evidence>
<dbReference type="PANTHER" id="PTHR30580:SF1">
    <property type="entry name" value="COMF OPERON PROTEIN 1"/>
    <property type="match status" value="1"/>
</dbReference>
<dbReference type="HOGENOM" id="CLU_024742_3_1_9"/>
<gene>
    <name evidence="6" type="ordered locus">Desaci_4613</name>
</gene>
<dbReference type="InterPro" id="IPR001650">
    <property type="entry name" value="Helicase_C-like"/>
</dbReference>
<proteinExistence type="predicted"/>
<feature type="domain" description="Helicase ATP-binding" evidence="4">
    <location>
        <begin position="241"/>
        <end position="393"/>
    </location>
</feature>
<evidence type="ECO:0000256" key="1">
    <source>
        <dbReference type="ARBA" id="ARBA00022741"/>
    </source>
</evidence>
<keyword evidence="2" id="KW-0067">ATP-binding</keyword>
<dbReference type="KEGG" id="dai:Desaci_4613"/>
<feature type="domain" description="Helicase C-terminal" evidence="5">
    <location>
        <begin position="423"/>
        <end position="572"/>
    </location>
</feature>
<dbReference type="SUPFAM" id="SSF52540">
    <property type="entry name" value="P-loop containing nucleoside triphosphate hydrolases"/>
    <property type="match status" value="1"/>
</dbReference>
<dbReference type="OrthoDB" id="2077914at2"/>
<evidence type="ECO:0000313" key="7">
    <source>
        <dbReference type="Proteomes" id="UP000002892"/>
    </source>
</evidence>
<reference evidence="6 7" key="1">
    <citation type="journal article" date="2012" name="J. Bacteriol.">
        <title>Complete genome sequences of Desulfosporosinus orientis DSM765T, Desulfosporosinus youngiae DSM17734T, Desulfosporosinus meridiei DSM13257T, and Desulfosporosinus acidiphilus DSM22704T.</title>
        <authorList>
            <person name="Pester M."/>
            <person name="Brambilla E."/>
            <person name="Alazard D."/>
            <person name="Rattei T."/>
            <person name="Weinmaier T."/>
            <person name="Han J."/>
            <person name="Lucas S."/>
            <person name="Lapidus A."/>
            <person name="Cheng J.F."/>
            <person name="Goodwin L."/>
            <person name="Pitluck S."/>
            <person name="Peters L."/>
            <person name="Ovchinnikova G."/>
            <person name="Teshima H."/>
            <person name="Detter J.C."/>
            <person name="Han C.S."/>
            <person name="Tapia R."/>
            <person name="Land M.L."/>
            <person name="Hauser L."/>
            <person name="Kyrpides N.C."/>
            <person name="Ivanova N.N."/>
            <person name="Pagani I."/>
            <person name="Huntmann M."/>
            <person name="Wei C.L."/>
            <person name="Davenport K.W."/>
            <person name="Daligault H."/>
            <person name="Chain P.S."/>
            <person name="Chen A."/>
            <person name="Mavromatis K."/>
            <person name="Markowitz V."/>
            <person name="Szeto E."/>
            <person name="Mikhailova N."/>
            <person name="Pati A."/>
            <person name="Wagner M."/>
            <person name="Woyke T."/>
            <person name="Ollivier B."/>
            <person name="Klenk H.P."/>
            <person name="Spring S."/>
            <person name="Loy A."/>
        </authorList>
    </citation>
    <scope>NUCLEOTIDE SEQUENCE [LARGE SCALE GENOMIC DNA]</scope>
    <source>
        <strain evidence="7">DSM 22704 / JCM 16185 / SJ4</strain>
    </source>
</reference>
<dbReference type="GO" id="GO:0006270">
    <property type="term" value="P:DNA replication initiation"/>
    <property type="evidence" value="ECO:0007669"/>
    <property type="project" value="TreeGrafter"/>
</dbReference>
<dbReference type="eggNOG" id="COG4098">
    <property type="taxonomic scope" value="Bacteria"/>
</dbReference>
<dbReference type="GO" id="GO:0016787">
    <property type="term" value="F:hydrolase activity"/>
    <property type="evidence" value="ECO:0007669"/>
    <property type="project" value="InterPro"/>
</dbReference>
<dbReference type="InterPro" id="IPR006935">
    <property type="entry name" value="Helicase/UvrB_N"/>
</dbReference>
<name>I4DCC4_DESAJ</name>
<evidence type="ECO:0000256" key="3">
    <source>
        <dbReference type="ARBA" id="ARBA00023125"/>
    </source>
</evidence>
<dbReference type="Pfam" id="PF04851">
    <property type="entry name" value="ResIII"/>
    <property type="match status" value="1"/>
</dbReference>
<dbReference type="STRING" id="646529.Desaci_4613"/>
<organism evidence="6 7">
    <name type="scientific">Desulfosporosinus acidiphilus (strain DSM 22704 / JCM 16185 / SJ4)</name>
    <dbReference type="NCBI Taxonomy" id="646529"/>
    <lineage>
        <taxon>Bacteria</taxon>
        <taxon>Bacillati</taxon>
        <taxon>Bacillota</taxon>
        <taxon>Clostridia</taxon>
        <taxon>Eubacteriales</taxon>
        <taxon>Desulfitobacteriaceae</taxon>
        <taxon>Desulfosporosinus</taxon>
    </lineage>
</organism>
<evidence type="ECO:0000256" key="2">
    <source>
        <dbReference type="ARBA" id="ARBA00022840"/>
    </source>
</evidence>
<dbReference type="InterPro" id="IPR027417">
    <property type="entry name" value="P-loop_NTPase"/>
</dbReference>
<dbReference type="SMART" id="SM00487">
    <property type="entry name" value="DEXDc"/>
    <property type="match status" value="1"/>
</dbReference>
<dbReference type="Pfam" id="PF00271">
    <property type="entry name" value="Helicase_C"/>
    <property type="match status" value="1"/>
</dbReference>
<dbReference type="GO" id="GO:0003677">
    <property type="term" value="F:DNA binding"/>
    <property type="evidence" value="ECO:0007669"/>
    <property type="project" value="UniProtKB-KW"/>
</dbReference>
<dbReference type="SMART" id="SM00490">
    <property type="entry name" value="HELICc"/>
    <property type="match status" value="1"/>
</dbReference>
<dbReference type="AlphaFoldDB" id="I4DCC4"/>
<dbReference type="Proteomes" id="UP000002892">
    <property type="component" value="Chromosome"/>
</dbReference>
<keyword evidence="6" id="KW-0347">Helicase</keyword>
<dbReference type="PANTHER" id="PTHR30580">
    <property type="entry name" value="PRIMOSOMAL PROTEIN N"/>
    <property type="match status" value="1"/>
</dbReference>
<dbReference type="GO" id="GO:0043138">
    <property type="term" value="F:3'-5' DNA helicase activity"/>
    <property type="evidence" value="ECO:0007669"/>
    <property type="project" value="TreeGrafter"/>
</dbReference>
<keyword evidence="1" id="KW-0547">Nucleotide-binding</keyword>
<keyword evidence="6" id="KW-0378">Hydrolase</keyword>
<evidence type="ECO:0000313" key="6">
    <source>
        <dbReference type="EMBL" id="AFM43448.1"/>
    </source>
</evidence>
<dbReference type="PROSITE" id="PS51192">
    <property type="entry name" value="HELICASE_ATP_BIND_1"/>
    <property type="match status" value="1"/>
</dbReference>
<accession>I4DCC4</accession>
<keyword evidence="3" id="KW-0238">DNA-binding</keyword>
<protein>
    <submittedName>
        <fullName evidence="6">Superfamily II DNA/RNA helicase required for DNA uptake (Late competence protein)</fullName>
    </submittedName>
</protein>
<dbReference type="Gene3D" id="3.40.50.300">
    <property type="entry name" value="P-loop containing nucleotide triphosphate hydrolases"/>
    <property type="match status" value="2"/>
</dbReference>
<dbReference type="InterPro" id="IPR014001">
    <property type="entry name" value="Helicase_ATP-bd"/>
</dbReference>